<evidence type="ECO:0000313" key="1">
    <source>
        <dbReference type="EMBL" id="MBM6856892.1"/>
    </source>
</evidence>
<reference evidence="1 2" key="1">
    <citation type="journal article" date="2021" name="Sci. Rep.">
        <title>The distribution of antibiotic resistance genes in chicken gut microbiota commensals.</title>
        <authorList>
            <person name="Juricova H."/>
            <person name="Matiasovicova J."/>
            <person name="Kubasova T."/>
            <person name="Cejkova D."/>
            <person name="Rychlik I."/>
        </authorList>
    </citation>
    <scope>NUCLEOTIDE SEQUENCE [LARGE SCALE GENOMIC DNA]</scope>
    <source>
        <strain evidence="1 2">An421</strain>
    </source>
</reference>
<protein>
    <submittedName>
        <fullName evidence="1">Uncharacterized protein</fullName>
    </submittedName>
</protein>
<dbReference type="RefSeq" id="WP_204971280.1">
    <property type="nucleotide sequence ID" value="NZ_JAAZTS010000004.1"/>
</dbReference>
<accession>A0AA41D9Z2</accession>
<dbReference type="AlphaFoldDB" id="A0AA41D9Z2"/>
<comment type="caution">
    <text evidence="1">The sequence shown here is derived from an EMBL/GenBank/DDBJ whole genome shotgun (WGS) entry which is preliminary data.</text>
</comment>
<name>A0AA41D9Z2_9BACT</name>
<dbReference type="Proteomes" id="UP000698924">
    <property type="component" value="Unassembled WGS sequence"/>
</dbReference>
<gene>
    <name evidence="1" type="ORF">H6D15_04630</name>
</gene>
<proteinExistence type="predicted"/>
<dbReference type="EMBL" id="JACJMO010000004">
    <property type="protein sequence ID" value="MBM6856892.1"/>
    <property type="molecule type" value="Genomic_DNA"/>
</dbReference>
<organism evidence="1 2">
    <name type="scientific">Caecibacteroides pullorum</name>
    <dbReference type="NCBI Taxonomy" id="2725562"/>
    <lineage>
        <taxon>Bacteria</taxon>
        <taxon>Pseudomonadati</taxon>
        <taxon>Bacteroidota</taxon>
        <taxon>Bacteroidia</taxon>
        <taxon>Bacteroidales</taxon>
        <taxon>Bacteroidaceae</taxon>
        <taxon>Caecibacteroides</taxon>
    </lineage>
</organism>
<evidence type="ECO:0000313" key="2">
    <source>
        <dbReference type="Proteomes" id="UP000698924"/>
    </source>
</evidence>
<keyword evidence="2" id="KW-1185">Reference proteome</keyword>
<sequence>MEMFKDEKTSEGKAPYEAPVVECIEMVMENSCLISTSGIESYDEEKGFWD</sequence>